<dbReference type="Proteomes" id="UP000828390">
    <property type="component" value="Unassembled WGS sequence"/>
</dbReference>
<evidence type="ECO:0000313" key="1">
    <source>
        <dbReference type="EMBL" id="KAH3722111.1"/>
    </source>
</evidence>
<dbReference type="AlphaFoldDB" id="A0A9D4CDE2"/>
<comment type="caution">
    <text evidence="1">The sequence shown here is derived from an EMBL/GenBank/DDBJ whole genome shotgun (WGS) entry which is preliminary data.</text>
</comment>
<gene>
    <name evidence="1" type="ORF">DPMN_065063</name>
</gene>
<evidence type="ECO:0000313" key="2">
    <source>
        <dbReference type="Proteomes" id="UP000828390"/>
    </source>
</evidence>
<proteinExistence type="predicted"/>
<sequence length="50" mass="5697">MYFVCKENVQNWHECTFDSSYVSTRLNACLRLPLGNQAECMVESSYGKSG</sequence>
<protein>
    <submittedName>
        <fullName evidence="1">Uncharacterized protein</fullName>
    </submittedName>
</protein>
<dbReference type="EMBL" id="JAIWYP010000013">
    <property type="protein sequence ID" value="KAH3722111.1"/>
    <property type="molecule type" value="Genomic_DNA"/>
</dbReference>
<organism evidence="1 2">
    <name type="scientific">Dreissena polymorpha</name>
    <name type="common">Zebra mussel</name>
    <name type="synonym">Mytilus polymorpha</name>
    <dbReference type="NCBI Taxonomy" id="45954"/>
    <lineage>
        <taxon>Eukaryota</taxon>
        <taxon>Metazoa</taxon>
        <taxon>Spiralia</taxon>
        <taxon>Lophotrochozoa</taxon>
        <taxon>Mollusca</taxon>
        <taxon>Bivalvia</taxon>
        <taxon>Autobranchia</taxon>
        <taxon>Heteroconchia</taxon>
        <taxon>Euheterodonta</taxon>
        <taxon>Imparidentia</taxon>
        <taxon>Neoheterodontei</taxon>
        <taxon>Myida</taxon>
        <taxon>Dreissenoidea</taxon>
        <taxon>Dreissenidae</taxon>
        <taxon>Dreissena</taxon>
    </lineage>
</organism>
<accession>A0A9D4CDE2</accession>
<name>A0A9D4CDE2_DREPO</name>
<reference evidence="1" key="1">
    <citation type="journal article" date="2019" name="bioRxiv">
        <title>The Genome of the Zebra Mussel, Dreissena polymorpha: A Resource for Invasive Species Research.</title>
        <authorList>
            <person name="McCartney M.A."/>
            <person name="Auch B."/>
            <person name="Kono T."/>
            <person name="Mallez S."/>
            <person name="Zhang Y."/>
            <person name="Obille A."/>
            <person name="Becker A."/>
            <person name="Abrahante J.E."/>
            <person name="Garbe J."/>
            <person name="Badalamenti J.P."/>
            <person name="Herman A."/>
            <person name="Mangelson H."/>
            <person name="Liachko I."/>
            <person name="Sullivan S."/>
            <person name="Sone E.D."/>
            <person name="Koren S."/>
            <person name="Silverstein K.A.T."/>
            <person name="Beckman K.B."/>
            <person name="Gohl D.M."/>
        </authorList>
    </citation>
    <scope>NUCLEOTIDE SEQUENCE</scope>
    <source>
        <strain evidence="1">Duluth1</strain>
        <tissue evidence="1">Whole animal</tissue>
    </source>
</reference>
<keyword evidence="2" id="KW-1185">Reference proteome</keyword>
<reference evidence="1" key="2">
    <citation type="submission" date="2020-11" db="EMBL/GenBank/DDBJ databases">
        <authorList>
            <person name="McCartney M.A."/>
            <person name="Auch B."/>
            <person name="Kono T."/>
            <person name="Mallez S."/>
            <person name="Becker A."/>
            <person name="Gohl D.M."/>
            <person name="Silverstein K.A.T."/>
            <person name="Koren S."/>
            <person name="Bechman K.B."/>
            <person name="Herman A."/>
            <person name="Abrahante J.E."/>
            <person name="Garbe J."/>
        </authorList>
    </citation>
    <scope>NUCLEOTIDE SEQUENCE</scope>
    <source>
        <strain evidence="1">Duluth1</strain>
        <tissue evidence="1">Whole animal</tissue>
    </source>
</reference>